<proteinExistence type="predicted"/>
<evidence type="ECO:0000313" key="2">
    <source>
        <dbReference type="EMBL" id="KIW27535.1"/>
    </source>
</evidence>
<gene>
    <name evidence="2" type="ORF">PV07_07265</name>
</gene>
<dbReference type="OrthoDB" id="2157530at2759"/>
<dbReference type="EMBL" id="KN847043">
    <property type="protein sequence ID" value="KIW27535.1"/>
    <property type="molecule type" value="Genomic_DNA"/>
</dbReference>
<dbReference type="VEuPathDB" id="FungiDB:PV07_07265"/>
<dbReference type="Pfam" id="PF26639">
    <property type="entry name" value="Het-6_barrel"/>
    <property type="match status" value="1"/>
</dbReference>
<dbReference type="Pfam" id="PF06985">
    <property type="entry name" value="HET"/>
    <property type="match status" value="1"/>
</dbReference>
<dbReference type="HOGENOM" id="CLU_004184_7_2_1"/>
<dbReference type="PANTHER" id="PTHR24148:SF64">
    <property type="entry name" value="HETEROKARYON INCOMPATIBILITY DOMAIN-CONTAINING PROTEIN"/>
    <property type="match status" value="1"/>
</dbReference>
<dbReference type="Proteomes" id="UP000054466">
    <property type="component" value="Unassembled WGS sequence"/>
</dbReference>
<name>A0A0D2CAV5_9EURO</name>
<organism evidence="2 3">
    <name type="scientific">Cladophialophora immunda</name>
    <dbReference type="NCBI Taxonomy" id="569365"/>
    <lineage>
        <taxon>Eukaryota</taxon>
        <taxon>Fungi</taxon>
        <taxon>Dikarya</taxon>
        <taxon>Ascomycota</taxon>
        <taxon>Pezizomycotina</taxon>
        <taxon>Eurotiomycetes</taxon>
        <taxon>Chaetothyriomycetidae</taxon>
        <taxon>Chaetothyriales</taxon>
        <taxon>Herpotrichiellaceae</taxon>
        <taxon>Cladophialophora</taxon>
    </lineage>
</organism>
<feature type="domain" description="Heterokaryon incompatibility" evidence="1">
    <location>
        <begin position="12"/>
        <end position="177"/>
    </location>
</feature>
<protein>
    <recommendedName>
        <fullName evidence="1">Heterokaryon incompatibility domain-containing protein</fullName>
    </recommendedName>
</protein>
<evidence type="ECO:0000313" key="3">
    <source>
        <dbReference type="Proteomes" id="UP000054466"/>
    </source>
</evidence>
<dbReference type="InterPro" id="IPR010730">
    <property type="entry name" value="HET"/>
</dbReference>
<dbReference type="PANTHER" id="PTHR24148">
    <property type="entry name" value="ANKYRIN REPEAT DOMAIN-CONTAINING PROTEIN 39 HOMOLOG-RELATED"/>
    <property type="match status" value="1"/>
</dbReference>
<dbReference type="STRING" id="569365.A0A0D2CAV5"/>
<dbReference type="GeneID" id="27346459"/>
<dbReference type="RefSeq" id="XP_016247751.1">
    <property type="nucleotide sequence ID" value="XM_016394332.1"/>
</dbReference>
<dbReference type="InterPro" id="IPR052895">
    <property type="entry name" value="HetReg/Transcr_Mod"/>
</dbReference>
<reference evidence="2 3" key="1">
    <citation type="submission" date="2015-01" db="EMBL/GenBank/DDBJ databases">
        <title>The Genome Sequence of Cladophialophora immunda CBS83496.</title>
        <authorList>
            <consortium name="The Broad Institute Genomics Platform"/>
            <person name="Cuomo C."/>
            <person name="de Hoog S."/>
            <person name="Gorbushina A."/>
            <person name="Stielow B."/>
            <person name="Teixiera M."/>
            <person name="Abouelleil A."/>
            <person name="Chapman S.B."/>
            <person name="Priest M."/>
            <person name="Young S.K."/>
            <person name="Wortman J."/>
            <person name="Nusbaum C."/>
            <person name="Birren B."/>
        </authorList>
    </citation>
    <scope>NUCLEOTIDE SEQUENCE [LARGE SCALE GENOMIC DNA]</scope>
    <source>
        <strain evidence="2 3">CBS 83496</strain>
    </source>
</reference>
<accession>A0A0D2CAV5</accession>
<sequence>MTRHSLTDNIKFTAISYAWGFINVIYPIECNDQEVLISESVHGAMHALLDLDLCGSAGFPLWIDALCINQSDLGEKTRQVRQLKEVYSRAEFVVGWLGQETPGDERAIALMKKLYGIIGGPRETDDALLLRRRKEFAKITLTGPNIVDVPTMADNLWRDVASFIEKPWFGRVWIIQEYISASKFIFLCGHTGIADTPIFQPMRYLHAYHPIIYSIFQGHGCSTPTKINALSNLRNYVGGASSAQENSPKPSDLMHCIAMSRRFAGTDARDKIFALALLCGTTHLDLIDYTQDLRTDLANTAQHLLSTNGIHLLALCRLYDRVEGLPSKDPTDFHSGDGEWRFEVDKSEGLIVSSHLLDQIKHAMEPIYIRSVDQEPFPKIMMLTIGYMLKFGKMSLQGELSRLLRSKEFVDCLQSYPSALPVSEAFVRSLLVEKPQICLAELKANVENFESSLKLLASSPDTEQWSAKWDSLASVLSVKRRTMGFARLSTIAMAGIWATTGLLRSGSGRSLPAQLRIAQRLAALGFFTAACFNILDIALGWKVALLQKRLEQLQSVMARSGIYITLASIWDRRLCLTERGYITWAPKNAAVGDEIRLLMGAKLPFIVSRQAVREGSSLPSYNLVGDCKLYGLDVADIDIHLSAKPAQTLRIV</sequence>
<dbReference type="AlphaFoldDB" id="A0A0D2CAV5"/>
<evidence type="ECO:0000259" key="1">
    <source>
        <dbReference type="Pfam" id="PF06985"/>
    </source>
</evidence>
<keyword evidence="3" id="KW-1185">Reference proteome</keyword>